<reference evidence="5" key="1">
    <citation type="journal article" date="2021" name="PeerJ">
        <title>Extensive microbial diversity within the chicken gut microbiome revealed by metagenomics and culture.</title>
        <authorList>
            <person name="Gilroy R."/>
            <person name="Ravi A."/>
            <person name="Getino M."/>
            <person name="Pursley I."/>
            <person name="Horton D.L."/>
            <person name="Alikhan N.F."/>
            <person name="Baker D."/>
            <person name="Gharbi K."/>
            <person name="Hall N."/>
            <person name="Watson M."/>
            <person name="Adriaenssens E.M."/>
            <person name="Foster-Nyarko E."/>
            <person name="Jarju S."/>
            <person name="Secka A."/>
            <person name="Antonio M."/>
            <person name="Oren A."/>
            <person name="Chaudhuri R.R."/>
            <person name="La Ragione R."/>
            <person name="Hildebrand F."/>
            <person name="Pallen M.J."/>
        </authorList>
    </citation>
    <scope>NUCLEOTIDE SEQUENCE</scope>
    <source>
        <strain evidence="5">ChiSjej5B23-15282</strain>
    </source>
</reference>
<protein>
    <recommendedName>
        <fullName evidence="7">Lysozyme</fullName>
    </recommendedName>
</protein>
<dbReference type="GO" id="GO:0009253">
    <property type="term" value="P:peptidoglycan catabolic process"/>
    <property type="evidence" value="ECO:0007669"/>
    <property type="project" value="InterPro"/>
</dbReference>
<dbReference type="PANTHER" id="PTHR34135:SF2">
    <property type="entry name" value="LYSOZYME"/>
    <property type="match status" value="1"/>
</dbReference>
<evidence type="ECO:0000313" key="6">
    <source>
        <dbReference type="Proteomes" id="UP000824243"/>
    </source>
</evidence>
<feature type="non-terminal residue" evidence="5">
    <location>
        <position position="156"/>
    </location>
</feature>
<dbReference type="GO" id="GO:0016998">
    <property type="term" value="P:cell wall macromolecule catabolic process"/>
    <property type="evidence" value="ECO:0007669"/>
    <property type="project" value="InterPro"/>
</dbReference>
<accession>A0A9D1VXX9</accession>
<evidence type="ECO:0000256" key="4">
    <source>
        <dbReference type="SAM" id="SignalP"/>
    </source>
</evidence>
<gene>
    <name evidence="5" type="ORF">H9981_07305</name>
</gene>
<dbReference type="PANTHER" id="PTHR34135">
    <property type="entry name" value="LYSOZYME"/>
    <property type="match status" value="1"/>
</dbReference>
<evidence type="ECO:0000256" key="3">
    <source>
        <dbReference type="ARBA" id="ARBA00023295"/>
    </source>
</evidence>
<dbReference type="SMART" id="SM00641">
    <property type="entry name" value="Glyco_25"/>
    <property type="match status" value="1"/>
</dbReference>
<dbReference type="AlphaFoldDB" id="A0A9D1VXX9"/>
<dbReference type="SUPFAM" id="SSF51445">
    <property type="entry name" value="(Trans)glycosidases"/>
    <property type="match status" value="1"/>
</dbReference>
<keyword evidence="3" id="KW-0326">Glycosidase</keyword>
<reference evidence="5" key="2">
    <citation type="submission" date="2021-04" db="EMBL/GenBank/DDBJ databases">
        <authorList>
            <person name="Gilroy R."/>
        </authorList>
    </citation>
    <scope>NUCLEOTIDE SEQUENCE</scope>
    <source>
        <strain evidence="5">ChiSjej5B23-15282</strain>
    </source>
</reference>
<evidence type="ECO:0000256" key="2">
    <source>
        <dbReference type="ARBA" id="ARBA00022801"/>
    </source>
</evidence>
<proteinExistence type="inferred from homology"/>
<organism evidence="5 6">
    <name type="scientific">Candidatus Mediterraneibacter caccavium</name>
    <dbReference type="NCBI Taxonomy" id="2838661"/>
    <lineage>
        <taxon>Bacteria</taxon>
        <taxon>Bacillati</taxon>
        <taxon>Bacillota</taxon>
        <taxon>Clostridia</taxon>
        <taxon>Lachnospirales</taxon>
        <taxon>Lachnospiraceae</taxon>
        <taxon>Mediterraneibacter</taxon>
    </lineage>
</organism>
<keyword evidence="4" id="KW-0732">Signal</keyword>
<feature type="signal peptide" evidence="4">
    <location>
        <begin position="1"/>
        <end position="25"/>
    </location>
</feature>
<dbReference type="EMBL" id="DXFA01000128">
    <property type="protein sequence ID" value="HIX48799.1"/>
    <property type="molecule type" value="Genomic_DNA"/>
</dbReference>
<name>A0A9D1VXX9_9FIRM</name>
<dbReference type="Gene3D" id="3.20.20.80">
    <property type="entry name" value="Glycosidases"/>
    <property type="match status" value="1"/>
</dbReference>
<feature type="chain" id="PRO_5038758111" description="Lysozyme" evidence="4">
    <location>
        <begin position="26"/>
        <end position="156"/>
    </location>
</feature>
<dbReference type="PROSITE" id="PS51904">
    <property type="entry name" value="GLYCOSYL_HYDROL_F25_2"/>
    <property type="match status" value="1"/>
</dbReference>
<comment type="similarity">
    <text evidence="1">Belongs to the glycosyl hydrolase 25 family.</text>
</comment>
<dbReference type="Proteomes" id="UP000824243">
    <property type="component" value="Unassembled WGS sequence"/>
</dbReference>
<comment type="caution">
    <text evidence="5">The sequence shown here is derived from an EMBL/GenBank/DDBJ whole genome shotgun (WGS) entry which is preliminary data.</text>
</comment>
<dbReference type="Pfam" id="PF01183">
    <property type="entry name" value="Glyco_hydro_25"/>
    <property type="match status" value="1"/>
</dbReference>
<evidence type="ECO:0000313" key="5">
    <source>
        <dbReference type="EMBL" id="HIX48799.1"/>
    </source>
</evidence>
<dbReference type="InterPro" id="IPR002053">
    <property type="entry name" value="Glyco_hydro_25"/>
</dbReference>
<keyword evidence="2" id="KW-0378">Hydrolase</keyword>
<dbReference type="InterPro" id="IPR017853">
    <property type="entry name" value="GH"/>
</dbReference>
<dbReference type="GO" id="GO:0003796">
    <property type="term" value="F:lysozyme activity"/>
    <property type="evidence" value="ECO:0007669"/>
    <property type="project" value="InterPro"/>
</dbReference>
<evidence type="ECO:0008006" key="7">
    <source>
        <dbReference type="Google" id="ProtNLM"/>
    </source>
</evidence>
<evidence type="ECO:0000256" key="1">
    <source>
        <dbReference type="ARBA" id="ARBA00010646"/>
    </source>
</evidence>
<dbReference type="GO" id="GO:0016052">
    <property type="term" value="P:carbohydrate catabolic process"/>
    <property type="evidence" value="ECO:0007669"/>
    <property type="project" value="TreeGrafter"/>
</dbReference>
<dbReference type="InterPro" id="IPR018077">
    <property type="entry name" value="Glyco_hydro_fam25_subgr"/>
</dbReference>
<sequence>MKKMRKAILALILVFSFAVPLPVGATMNGIDVSSWQSGIQVDQVQGVEFVISKATEGTSYVNPDCDRVYWDAKNSGKKVGVYHFASGGNAIAEAEYFVDNISGYIGEAVLVLDFEGSAIYQGVGWAETWLDAVYNMTGVRPMIYMSNSVVNMYDWS</sequence>